<dbReference type="EMBL" id="CAMAPE010000002">
    <property type="protein sequence ID" value="CAH9053430.1"/>
    <property type="molecule type" value="Genomic_DNA"/>
</dbReference>
<keyword evidence="2" id="KW-1185">Reference proteome</keyword>
<organism evidence="1 2">
    <name type="scientific">Cuscuta europaea</name>
    <name type="common">European dodder</name>
    <dbReference type="NCBI Taxonomy" id="41803"/>
    <lineage>
        <taxon>Eukaryota</taxon>
        <taxon>Viridiplantae</taxon>
        <taxon>Streptophyta</taxon>
        <taxon>Embryophyta</taxon>
        <taxon>Tracheophyta</taxon>
        <taxon>Spermatophyta</taxon>
        <taxon>Magnoliopsida</taxon>
        <taxon>eudicotyledons</taxon>
        <taxon>Gunneridae</taxon>
        <taxon>Pentapetalae</taxon>
        <taxon>asterids</taxon>
        <taxon>lamiids</taxon>
        <taxon>Solanales</taxon>
        <taxon>Convolvulaceae</taxon>
        <taxon>Cuscuteae</taxon>
        <taxon>Cuscuta</taxon>
        <taxon>Cuscuta subgen. Cuscuta</taxon>
    </lineage>
</organism>
<dbReference type="Proteomes" id="UP001152484">
    <property type="component" value="Unassembled WGS sequence"/>
</dbReference>
<evidence type="ECO:0000313" key="2">
    <source>
        <dbReference type="Proteomes" id="UP001152484"/>
    </source>
</evidence>
<name>A0A9P1DWC2_CUSEU</name>
<proteinExistence type="predicted"/>
<protein>
    <submittedName>
        <fullName evidence="1">Uncharacterized protein</fullName>
    </submittedName>
</protein>
<comment type="caution">
    <text evidence="1">The sequence shown here is derived from an EMBL/GenBank/DDBJ whole genome shotgun (WGS) entry which is preliminary data.</text>
</comment>
<evidence type="ECO:0000313" key="1">
    <source>
        <dbReference type="EMBL" id="CAH9053430.1"/>
    </source>
</evidence>
<sequence length="144" mass="16645">MCTLEEDDDFFNELGVMEALEKLEQAAFLKFSMPSFDHGIEFSMSQPQKDAEMVVETEKDVNEEEVLVEAGGHVAEDVAHVAQEAEEDEEDNQPLAKRLKVKTTTEKQWNFRSPYMMRNRRLCKEMSKEEKIVIDYGFSKEVGK</sequence>
<gene>
    <name evidence="1" type="ORF">CEURO_LOCUS503</name>
</gene>
<reference evidence="1" key="1">
    <citation type="submission" date="2022-07" db="EMBL/GenBank/DDBJ databases">
        <authorList>
            <person name="Macas J."/>
            <person name="Novak P."/>
            <person name="Neumann P."/>
        </authorList>
    </citation>
    <scope>NUCLEOTIDE SEQUENCE</scope>
</reference>
<accession>A0A9P1DWC2</accession>
<dbReference type="AlphaFoldDB" id="A0A9P1DWC2"/>